<keyword evidence="3" id="KW-1185">Reference proteome</keyword>
<dbReference type="EMBL" id="CM017324">
    <property type="protein sequence ID" value="KAE8038248.1"/>
    <property type="molecule type" value="Genomic_DNA"/>
</dbReference>
<evidence type="ECO:0000313" key="3">
    <source>
        <dbReference type="Proteomes" id="UP000327013"/>
    </source>
</evidence>
<accession>A0A660KS80</accession>
<protein>
    <submittedName>
        <fullName evidence="2">Uncharacterized protein</fullName>
    </submittedName>
</protein>
<feature type="compositionally biased region" description="Polar residues" evidence="1">
    <location>
        <begin position="15"/>
        <end position="31"/>
    </location>
</feature>
<gene>
    <name evidence="2" type="ORF">FH972_010776</name>
</gene>
<name>A0A660KS80_9ROSI</name>
<reference evidence="2 3" key="1">
    <citation type="submission" date="2019-06" db="EMBL/GenBank/DDBJ databases">
        <title>A chromosomal-level reference genome of Carpinus fangiana (Coryloideae, Betulaceae).</title>
        <authorList>
            <person name="Yang X."/>
            <person name="Wang Z."/>
            <person name="Zhang L."/>
            <person name="Hao G."/>
            <person name="Liu J."/>
            <person name="Yang Y."/>
        </authorList>
    </citation>
    <scope>NUCLEOTIDE SEQUENCE [LARGE SCALE GENOMIC DNA]</scope>
    <source>
        <strain evidence="2">Cfa_2016G</strain>
        <tissue evidence="2">Leaf</tissue>
    </source>
</reference>
<feature type="region of interest" description="Disordered" evidence="1">
    <location>
        <begin position="1"/>
        <end position="31"/>
    </location>
</feature>
<proteinExistence type="predicted"/>
<evidence type="ECO:0000256" key="1">
    <source>
        <dbReference type="SAM" id="MobiDB-lite"/>
    </source>
</evidence>
<evidence type="ECO:0000313" key="2">
    <source>
        <dbReference type="EMBL" id="KAE8038248.1"/>
    </source>
</evidence>
<organism evidence="2 3">
    <name type="scientific">Carpinus fangiana</name>
    <dbReference type="NCBI Taxonomy" id="176857"/>
    <lineage>
        <taxon>Eukaryota</taxon>
        <taxon>Viridiplantae</taxon>
        <taxon>Streptophyta</taxon>
        <taxon>Embryophyta</taxon>
        <taxon>Tracheophyta</taxon>
        <taxon>Spermatophyta</taxon>
        <taxon>Magnoliopsida</taxon>
        <taxon>eudicotyledons</taxon>
        <taxon>Gunneridae</taxon>
        <taxon>Pentapetalae</taxon>
        <taxon>rosids</taxon>
        <taxon>fabids</taxon>
        <taxon>Fagales</taxon>
        <taxon>Betulaceae</taxon>
        <taxon>Carpinus</taxon>
    </lineage>
</organism>
<dbReference type="AlphaFoldDB" id="A0A660KS80"/>
<sequence>MPTPCPRLRIPSTPCPSRSKTNSAAALSPKSTANHAKWVLLKWVLPGFGHGLVFDEDEVIMFTVWVDWRDQEQEQKMGMGFPVMSDEINLLGVANLVKTRGNGDG</sequence>
<dbReference type="Proteomes" id="UP000327013">
    <property type="component" value="Chromosome 4"/>
</dbReference>